<reference evidence="14 15" key="1">
    <citation type="submission" date="2022-05" db="EMBL/GenBank/DDBJ databases">
        <authorList>
            <consortium name="Genoscope - CEA"/>
            <person name="William W."/>
        </authorList>
    </citation>
    <scope>NUCLEOTIDE SEQUENCE [LARGE SCALE GENOMIC DNA]</scope>
</reference>
<dbReference type="InterPro" id="IPR037382">
    <property type="entry name" value="Rsc/polybromo"/>
</dbReference>
<feature type="domain" description="HMG box" evidence="12">
    <location>
        <begin position="1410"/>
        <end position="1478"/>
    </location>
</feature>
<evidence type="ECO:0000259" key="11">
    <source>
        <dbReference type="PROSITE" id="PS50014"/>
    </source>
</evidence>
<feature type="compositionally biased region" description="Pro residues" evidence="10">
    <location>
        <begin position="1785"/>
        <end position="1803"/>
    </location>
</feature>
<dbReference type="CDD" id="cd05520">
    <property type="entry name" value="Bromo_polybromo_III"/>
    <property type="match status" value="1"/>
</dbReference>
<evidence type="ECO:0000256" key="9">
    <source>
        <dbReference type="PROSITE-ProRule" id="PRU00267"/>
    </source>
</evidence>
<feature type="compositionally biased region" description="Polar residues" evidence="10">
    <location>
        <begin position="708"/>
        <end position="730"/>
    </location>
</feature>
<dbReference type="Proteomes" id="UP001159428">
    <property type="component" value="Unassembled WGS sequence"/>
</dbReference>
<dbReference type="PRINTS" id="PR00503">
    <property type="entry name" value="BROMODOMAIN"/>
</dbReference>
<feature type="domain" description="BAH" evidence="13">
    <location>
        <begin position="1229"/>
        <end position="1345"/>
    </location>
</feature>
<keyword evidence="15" id="KW-1185">Reference proteome</keyword>
<organism evidence="14 15">
    <name type="scientific">Pocillopora meandrina</name>
    <dbReference type="NCBI Taxonomy" id="46732"/>
    <lineage>
        <taxon>Eukaryota</taxon>
        <taxon>Metazoa</taxon>
        <taxon>Cnidaria</taxon>
        <taxon>Anthozoa</taxon>
        <taxon>Hexacorallia</taxon>
        <taxon>Scleractinia</taxon>
        <taxon>Astrocoeniina</taxon>
        <taxon>Pocilloporidae</taxon>
        <taxon>Pocillopora</taxon>
    </lineage>
</organism>
<dbReference type="CDD" id="cd05515">
    <property type="entry name" value="Bromo_polybromo_V"/>
    <property type="match status" value="1"/>
</dbReference>
<dbReference type="SMART" id="SM00398">
    <property type="entry name" value="HMG"/>
    <property type="match status" value="1"/>
</dbReference>
<keyword evidence="5 8" id="KW-0103">Bromodomain</keyword>
<evidence type="ECO:0000259" key="13">
    <source>
        <dbReference type="PROSITE" id="PS51038"/>
    </source>
</evidence>
<dbReference type="Gene3D" id="3.30.160.60">
    <property type="entry name" value="Classic Zinc Finger"/>
    <property type="match status" value="1"/>
</dbReference>
<dbReference type="PROSITE" id="PS50118">
    <property type="entry name" value="HMG_BOX_2"/>
    <property type="match status" value="1"/>
</dbReference>
<gene>
    <name evidence="14" type="ORF">PMEA_00024170</name>
</gene>
<dbReference type="SUPFAM" id="SSF47370">
    <property type="entry name" value="Bromodomain"/>
    <property type="match status" value="6"/>
</dbReference>
<keyword evidence="6" id="KW-0804">Transcription</keyword>
<evidence type="ECO:0000256" key="3">
    <source>
        <dbReference type="ARBA" id="ARBA00022853"/>
    </source>
</evidence>
<feature type="region of interest" description="Disordered" evidence="10">
    <location>
        <begin position="154"/>
        <end position="229"/>
    </location>
</feature>
<protein>
    <recommendedName>
        <fullName evidence="16">Protein polybromo-1</fullName>
    </recommendedName>
</protein>
<evidence type="ECO:0000259" key="12">
    <source>
        <dbReference type="PROSITE" id="PS50118"/>
    </source>
</evidence>
<keyword evidence="9" id="KW-0238">DNA-binding</keyword>
<keyword evidence="3" id="KW-0156">Chromatin regulator</keyword>
<evidence type="ECO:0000313" key="15">
    <source>
        <dbReference type="Proteomes" id="UP001159428"/>
    </source>
</evidence>
<dbReference type="InterPro" id="IPR001487">
    <property type="entry name" value="Bromodomain"/>
</dbReference>
<dbReference type="InterPro" id="IPR037968">
    <property type="entry name" value="PBRM1_BD5"/>
</dbReference>
<accession>A0AAU9XIU2</accession>
<dbReference type="CDD" id="cd21984">
    <property type="entry name" value="HMG-box_PB1"/>
    <property type="match status" value="1"/>
</dbReference>
<evidence type="ECO:0000256" key="4">
    <source>
        <dbReference type="ARBA" id="ARBA00023015"/>
    </source>
</evidence>
<comment type="subcellular location">
    <subcellularLocation>
        <location evidence="1">Nucleus</location>
    </subcellularLocation>
</comment>
<feature type="region of interest" description="Disordered" evidence="10">
    <location>
        <begin position="989"/>
        <end position="1024"/>
    </location>
</feature>
<dbReference type="InterPro" id="IPR036427">
    <property type="entry name" value="Bromodomain-like_sf"/>
</dbReference>
<evidence type="ECO:0000256" key="1">
    <source>
        <dbReference type="ARBA" id="ARBA00004123"/>
    </source>
</evidence>
<evidence type="ECO:0000256" key="6">
    <source>
        <dbReference type="ARBA" id="ARBA00023163"/>
    </source>
</evidence>
<feature type="compositionally biased region" description="Basic and acidic residues" evidence="10">
    <location>
        <begin position="989"/>
        <end position="1014"/>
    </location>
</feature>
<dbReference type="InterPro" id="IPR001025">
    <property type="entry name" value="BAH_dom"/>
</dbReference>
<evidence type="ECO:0000256" key="5">
    <source>
        <dbReference type="ARBA" id="ARBA00023117"/>
    </source>
</evidence>
<evidence type="ECO:0000256" key="7">
    <source>
        <dbReference type="ARBA" id="ARBA00023242"/>
    </source>
</evidence>
<feature type="region of interest" description="Disordered" evidence="10">
    <location>
        <begin position="1730"/>
        <end position="1804"/>
    </location>
</feature>
<sequence>MTKRKRVGTAGRASGSGLKSQDSVSEGSEGREKKRRKRSTSPNDPADICAELYEIIRNFRDDSGRILCESFIRSPKRRNIPEYFEVISTPIDLLKIQQRLKTDEYEDVDAFSADMQLLFDNAIKFYKSDVQEHQDAIKLREAFDEAKTRLCTQLDKGEGMFDDDMEGDGNDDEGDDDGDEESEDEDKTDKGKQLFYKDGNAFGKRQSGLPADEDDNESSSTRDDDEADSASNVLTYCGELVSAVLEMKDNHGRVICQLFKKIPPESLYPEYYEIIKEPIDLKTICTKLRNNQYVNLEDAEKDLLLMVKNAHAFNEPGSQVYKDATAIKKAIQTKKAEIDHTLMGAKSSKRLKARRSTGKINTSVVAFLEETEDGLEERAEVPEEEEHHTEDSLHGDEDGSGDQDSDNPLMMLFSEVYRFTDPTGRTLSEPFLRLPSRRAYPDYYEVITQPIALSKIRSQIKTGQYENMEDLEKDMDLCFQNAQTYNESSSMLYKDAQRMQEHMKKKKVEILKFMEEKGISLEDYKKKKKAKKLEPELATIATTTTATVTATPAKEVTAGVVIERKPKTEIRKPKKTKRVEEVDPILLRKRMRQLYKAVVNYQDENGRYLSAIFVELPSAQDYPDYYQVISEPVCLSQIENNIRDSKYSGEEELMLDFEVMFDNARYYNEEDSQVYQDACTLEKVLRKKKKSLGPLQQAPSQAAEPHAGTSQATPVKQATPTKSGRISSSPGAAKKYSQVPSATNELKELCRELFNAVKDCTDRHGRQLCLIFQKLPSRTEYPDYYTLIKKPIDMAKINSKLYGDQYHTLDDFLSDFQLMFDNACRYNEPDSQVYKDALSLARELLRKKVELVGDESKVPNMQDVVRKLLNALHQAVMTHVDDEGRCFSDSLADFSILQQDKRRLSLSSIGEALRKGQYHRLDRYQEDVFAILEKAREVFRSDTEMYDDAVELQQFFVTQRDRLCKDGERFVSPALVFIKRHLLQDLDEERKSKADAEGKEDEKQRELEKGEGKQKSQVPVSDEACEQEMSYKDIKIRVGDFVFLEPREEDLQPHIVSVEKLYKDSYGEQWLYGSWFYRPEETFHAATRKFLEKEVFKSDYSECSNLKQVLGKCYVMFVKDFFKQKPENFKDEDVFVCESRYNVKTKSFKKIKVWSLPPSKVSHVAREEPLHPRRVPSVFVNKTGNTAQPMEIDSEEAPVQDAKKNVVLESPQNAEEGSIYYEQFCVRDSPFKLGDCVYVRSDEGFLCMSRIDKLWTDRSGHAWFHGPWFITPASTQHLPTRMFYEKEVFLSSLEETLPTGAIAGKCCVLPFREYVRCRPTEIPEKDIYLNEARYDEEEGQFRKLKGLKRYTLTVSVQEDEYYFFEKPISPVKVPSRLLIEDLDLLEEERSHSPALNLTESTGDGSKKPKKQRGQSGYLLFSHEMRSSIRKEHPEYAFGEISRIIGVEWRNISAQRKADYEARAQLQLSQNESESSVDSGQTIPTGPIFVYECLWKGCDYQYEDLHDMRIHLLDSTCHLRKSEDGLFHCLWSTCTRVRRGLRPFNASSKLFRHCWEVHLTGQPKQITQQQRSKNYFPKHRAALVTSTPEPPTAQRTAATPVTAPSAGANGVSAHIMATIPGGNQFSQTANQMQGNAYIGGRITPQAMQQALYQGNAGVSGMASNTSPVSGMMHMNMGMSGITQQPAQQSAAPAAQIVGFPQQHQQQLKQQYSPAPQQQQFNFQQQVNQISTMQQQQQQQPHYPQQVQQQQQQQQQHQQQQQPPPQQQPQQQQQQQQQQVAPHVAAIPPPKEAPPPIFLAPPPKPQRLHHSDAYLRYIEGLRDGIPHMSNWNQARKPDASSMTPQQLAQLPIQWLGCGYGDYENAVDALWNLRDHMLRDALTLSKVTEQ</sequence>
<feature type="domain" description="Bromo" evidence="11">
    <location>
        <begin position="605"/>
        <end position="675"/>
    </location>
</feature>
<feature type="compositionally biased region" description="Low complexity" evidence="10">
    <location>
        <begin position="1766"/>
        <end position="1777"/>
    </location>
</feature>
<dbReference type="GO" id="GO:0006368">
    <property type="term" value="P:transcription elongation by RNA polymerase II"/>
    <property type="evidence" value="ECO:0007669"/>
    <property type="project" value="TreeGrafter"/>
</dbReference>
<proteinExistence type="predicted"/>
<dbReference type="Gene3D" id="2.30.30.490">
    <property type="match status" value="2"/>
</dbReference>
<dbReference type="PANTHER" id="PTHR16062">
    <property type="entry name" value="SWI/SNF-RELATED"/>
    <property type="match status" value="1"/>
</dbReference>
<dbReference type="PANTHER" id="PTHR16062:SF19">
    <property type="entry name" value="PROTEIN POLYBROMO-1"/>
    <property type="match status" value="1"/>
</dbReference>
<evidence type="ECO:0000313" key="14">
    <source>
        <dbReference type="EMBL" id="CAH3148881.1"/>
    </source>
</evidence>
<feature type="compositionally biased region" description="Low complexity" evidence="10">
    <location>
        <begin position="1730"/>
        <end position="1759"/>
    </location>
</feature>
<name>A0AAU9XIU2_9CNID</name>
<dbReference type="InterPro" id="IPR036910">
    <property type="entry name" value="HMG_box_dom_sf"/>
</dbReference>
<comment type="caution">
    <text evidence="14">The sequence shown here is derived from an EMBL/GenBank/DDBJ whole genome shotgun (WGS) entry which is preliminary data.</text>
</comment>
<dbReference type="Pfam" id="PF00439">
    <property type="entry name" value="Bromodomain"/>
    <property type="match status" value="6"/>
</dbReference>
<dbReference type="FunFam" id="1.20.920.10:FF:000006">
    <property type="entry name" value="protein polybromo-1 isoform X1"/>
    <property type="match status" value="1"/>
</dbReference>
<dbReference type="CDD" id="cd05517">
    <property type="entry name" value="Bromo_polybromo_II"/>
    <property type="match status" value="1"/>
</dbReference>
<evidence type="ECO:0008006" key="16">
    <source>
        <dbReference type="Google" id="ProtNLM"/>
    </source>
</evidence>
<feature type="region of interest" description="Disordered" evidence="10">
    <location>
        <begin position="371"/>
        <end position="407"/>
    </location>
</feature>
<dbReference type="EMBL" id="CALNXJ010000045">
    <property type="protein sequence ID" value="CAH3148881.1"/>
    <property type="molecule type" value="Genomic_DNA"/>
</dbReference>
<dbReference type="PROSITE" id="PS51038">
    <property type="entry name" value="BAH"/>
    <property type="match status" value="2"/>
</dbReference>
<keyword evidence="7 9" id="KW-0539">Nucleus</keyword>
<feature type="region of interest" description="Disordered" evidence="10">
    <location>
        <begin position="1390"/>
        <end position="1414"/>
    </location>
</feature>
<keyword evidence="2" id="KW-0677">Repeat</keyword>
<evidence type="ECO:0000256" key="10">
    <source>
        <dbReference type="SAM" id="MobiDB-lite"/>
    </source>
</evidence>
<evidence type="ECO:0000256" key="2">
    <source>
        <dbReference type="ARBA" id="ARBA00022737"/>
    </source>
</evidence>
<dbReference type="GO" id="GO:0006338">
    <property type="term" value="P:chromatin remodeling"/>
    <property type="evidence" value="ECO:0007669"/>
    <property type="project" value="InterPro"/>
</dbReference>
<feature type="compositionally biased region" description="Polar residues" evidence="10">
    <location>
        <begin position="1393"/>
        <end position="1403"/>
    </location>
</feature>
<feature type="domain" description="Bromo" evidence="11">
    <location>
        <begin position="63"/>
        <end position="133"/>
    </location>
</feature>
<feature type="domain" description="Bromo" evidence="11">
    <location>
        <begin position="251"/>
        <end position="321"/>
    </location>
</feature>
<feature type="region of interest" description="Disordered" evidence="10">
    <location>
        <begin position="1584"/>
        <end position="1603"/>
    </location>
</feature>
<dbReference type="Pfam" id="PF00505">
    <property type="entry name" value="HMG_box"/>
    <property type="match status" value="1"/>
</dbReference>
<feature type="compositionally biased region" description="Basic and acidic residues" evidence="10">
    <location>
        <begin position="376"/>
        <end position="397"/>
    </location>
</feature>
<feature type="DNA-binding region" description="HMG box" evidence="9">
    <location>
        <begin position="1410"/>
        <end position="1478"/>
    </location>
</feature>
<feature type="domain" description="BAH" evidence="13">
    <location>
        <begin position="1034"/>
        <end position="1152"/>
    </location>
</feature>
<evidence type="ECO:0000256" key="8">
    <source>
        <dbReference type="PROSITE-ProRule" id="PRU00035"/>
    </source>
</evidence>
<dbReference type="InterPro" id="IPR043151">
    <property type="entry name" value="BAH_sf"/>
</dbReference>
<feature type="domain" description="Bromo" evidence="11">
    <location>
        <begin position="423"/>
        <end position="493"/>
    </location>
</feature>
<dbReference type="InterPro" id="IPR009071">
    <property type="entry name" value="HMG_box_dom"/>
</dbReference>
<feature type="region of interest" description="Disordered" evidence="10">
    <location>
        <begin position="1"/>
        <end position="43"/>
    </location>
</feature>
<dbReference type="GO" id="GO:0003682">
    <property type="term" value="F:chromatin binding"/>
    <property type="evidence" value="ECO:0007669"/>
    <property type="project" value="InterPro"/>
</dbReference>
<keyword evidence="4" id="KW-0805">Transcription regulation</keyword>
<dbReference type="PROSITE" id="PS50014">
    <property type="entry name" value="BROMODOMAIN_2"/>
    <property type="match status" value="5"/>
</dbReference>
<feature type="region of interest" description="Disordered" evidence="10">
    <location>
        <begin position="692"/>
        <end position="739"/>
    </location>
</feature>
<feature type="compositionally biased region" description="Acidic residues" evidence="10">
    <location>
        <begin position="160"/>
        <end position="186"/>
    </location>
</feature>
<dbReference type="GO" id="GO:0016586">
    <property type="term" value="C:RSC-type complex"/>
    <property type="evidence" value="ECO:0007669"/>
    <property type="project" value="InterPro"/>
</dbReference>
<dbReference type="SMART" id="SM00439">
    <property type="entry name" value="BAH"/>
    <property type="match status" value="2"/>
</dbReference>
<feature type="compositionally biased region" description="Acidic residues" evidence="10">
    <location>
        <begin position="211"/>
        <end position="228"/>
    </location>
</feature>
<dbReference type="SUPFAM" id="SSF47095">
    <property type="entry name" value="HMG-box"/>
    <property type="match status" value="1"/>
</dbReference>
<dbReference type="PROSITE" id="PS00633">
    <property type="entry name" value="BROMODOMAIN_1"/>
    <property type="match status" value="2"/>
</dbReference>
<dbReference type="SMART" id="SM00297">
    <property type="entry name" value="BROMO"/>
    <property type="match status" value="6"/>
</dbReference>
<feature type="domain" description="Bromo" evidence="11">
    <location>
        <begin position="764"/>
        <end position="834"/>
    </location>
</feature>
<dbReference type="CDD" id="cd04717">
    <property type="entry name" value="BAH_polybromo"/>
    <property type="match status" value="2"/>
</dbReference>
<dbReference type="GO" id="GO:0003677">
    <property type="term" value="F:DNA binding"/>
    <property type="evidence" value="ECO:0007669"/>
    <property type="project" value="UniProtKB-UniRule"/>
</dbReference>
<dbReference type="Pfam" id="PF01426">
    <property type="entry name" value="BAH"/>
    <property type="match status" value="2"/>
</dbReference>
<dbReference type="Gene3D" id="1.20.920.10">
    <property type="entry name" value="Bromodomain-like"/>
    <property type="match status" value="6"/>
</dbReference>
<dbReference type="InterPro" id="IPR018359">
    <property type="entry name" value="Bromodomain_CS"/>
</dbReference>